<keyword evidence="1" id="KW-0732">Signal</keyword>
<keyword evidence="3" id="KW-1185">Reference proteome</keyword>
<feature type="signal peptide" evidence="1">
    <location>
        <begin position="1"/>
        <end position="20"/>
    </location>
</feature>
<feature type="chain" id="PRO_5009289752" evidence="1">
    <location>
        <begin position="21"/>
        <end position="427"/>
    </location>
</feature>
<name>A0A1H5XR98_9BACT</name>
<dbReference type="OrthoDB" id="115027at2"/>
<protein>
    <submittedName>
        <fullName evidence="2">Uncharacterized protein</fullName>
    </submittedName>
</protein>
<evidence type="ECO:0000313" key="2">
    <source>
        <dbReference type="EMBL" id="SEG13967.1"/>
    </source>
</evidence>
<dbReference type="EMBL" id="FNVA01000003">
    <property type="protein sequence ID" value="SEG13967.1"/>
    <property type="molecule type" value="Genomic_DNA"/>
</dbReference>
<evidence type="ECO:0000256" key="1">
    <source>
        <dbReference type="SAM" id="SignalP"/>
    </source>
</evidence>
<evidence type="ECO:0000313" key="3">
    <source>
        <dbReference type="Proteomes" id="UP000236728"/>
    </source>
</evidence>
<organism evidence="2 3">
    <name type="scientific">Bryocella elongata</name>
    <dbReference type="NCBI Taxonomy" id="863522"/>
    <lineage>
        <taxon>Bacteria</taxon>
        <taxon>Pseudomonadati</taxon>
        <taxon>Acidobacteriota</taxon>
        <taxon>Terriglobia</taxon>
        <taxon>Terriglobales</taxon>
        <taxon>Acidobacteriaceae</taxon>
        <taxon>Bryocella</taxon>
    </lineage>
</organism>
<gene>
    <name evidence="2" type="ORF">SAMN05421819_1925</name>
</gene>
<dbReference type="AlphaFoldDB" id="A0A1H5XR98"/>
<proteinExistence type="predicted"/>
<dbReference type="RefSeq" id="WP_103932850.1">
    <property type="nucleotide sequence ID" value="NZ_FNVA01000003.1"/>
</dbReference>
<reference evidence="2 3" key="1">
    <citation type="submission" date="2016-10" db="EMBL/GenBank/DDBJ databases">
        <authorList>
            <person name="de Groot N.N."/>
        </authorList>
    </citation>
    <scope>NUCLEOTIDE SEQUENCE [LARGE SCALE GENOMIC DNA]</scope>
    <source>
        <strain evidence="2 3">DSM 22489</strain>
    </source>
</reference>
<sequence>MIKAVSVAALLIAVCPPVQSAFGQAPPAVTYDAPSTGFSLPLAGQLTYAVNGGETAYVNYAGYSGTAYATQMGATVGILTGSSYHPFSLLYGGGVTFFSGGQGNSSYYQSLDMSQQLVYEKWTFIAEDTLRITPDLPLGGVSGTAGAGDLGNGTAGGDAAGLLTPNQTRLNESAQGSAQRMLSGATSLNMGVGYTLLHFPGGGTAASGIDSSSLNASGGVTHHLSGRDQIGGNYSYIHTSQPSTGFTVNTQSARMNVTHSFSPTWTASAGAGPQFFTSAAAGLSSSSLSYSVQASVDHELQFSSMNLSFDREILNTASYGSSAETARLGFGFSRSISPVMHASANMSYLRTTSLPGVGTYAYNSNGFYLGAQVNRTLSRLWSAYFSYTLEDQSVTGLTGGPAPLQGIQHLVGFGVTFAPLPISLHGH</sequence>
<dbReference type="Proteomes" id="UP000236728">
    <property type="component" value="Unassembled WGS sequence"/>
</dbReference>
<accession>A0A1H5XR98</accession>